<comment type="function">
    <text evidence="5">This is one of the proteins that binds to the 5S RNA in the ribosome where it forms part of the central protuberance.</text>
</comment>
<sequence length="222" mass="24394">MTKLKAHTRENKNVKQIRVQGGIPAVLYGHKIKNVNLTLDARAFPKLYKEAGASTVLDLHIDGESGERNVIIHDVSYEPVAGSILHVDLYEVKKGEKVKVSIPLVFVGESNAVKADGGVLVKNIYKIEIEAFPKDLPHEIIVDIAKLATFDDVITLGDLPVAAGVHVHGDPKEVVAKVMPPRTTEELEALEKAVELKVEDVKVETEEKKKERDAEKASAEEK</sequence>
<name>A0A1F5AYZ7_9BACT</name>
<dbReference type="InterPro" id="IPR011035">
    <property type="entry name" value="Ribosomal_bL25/Gln-tRNA_synth"/>
</dbReference>
<accession>A0A1F5AYZ7</accession>
<evidence type="ECO:0000256" key="3">
    <source>
        <dbReference type="ARBA" id="ARBA00022980"/>
    </source>
</evidence>
<dbReference type="InterPro" id="IPR020057">
    <property type="entry name" value="Ribosomal_bL25_b-dom"/>
</dbReference>
<comment type="subunit">
    <text evidence="5">Part of the 50S ribosomal subunit; part of the 5S rRNA/L5/L18/L25 subcomplex. Contacts the 5S rRNA. Binds to the 5S rRNA independently of L5 and L18.</text>
</comment>
<dbReference type="InterPro" id="IPR029751">
    <property type="entry name" value="Ribosomal_L25_dom"/>
</dbReference>
<feature type="region of interest" description="Disordered" evidence="6">
    <location>
        <begin position="203"/>
        <end position="222"/>
    </location>
</feature>
<reference evidence="9 10" key="1">
    <citation type="journal article" date="2016" name="Nat. Commun.">
        <title>Thousands of microbial genomes shed light on interconnected biogeochemical processes in an aquifer system.</title>
        <authorList>
            <person name="Anantharaman K."/>
            <person name="Brown C.T."/>
            <person name="Hug L.A."/>
            <person name="Sharon I."/>
            <person name="Castelle C.J."/>
            <person name="Probst A.J."/>
            <person name="Thomas B.C."/>
            <person name="Singh A."/>
            <person name="Wilkins M.J."/>
            <person name="Karaoz U."/>
            <person name="Brodie E.L."/>
            <person name="Williams K.H."/>
            <person name="Hubbard S.S."/>
            <person name="Banfield J.F."/>
        </authorList>
    </citation>
    <scope>NUCLEOTIDE SEQUENCE [LARGE SCALE GENOMIC DNA]</scope>
</reference>
<evidence type="ECO:0000313" key="9">
    <source>
        <dbReference type="EMBL" id="OGD23424.1"/>
    </source>
</evidence>
<dbReference type="Pfam" id="PF01386">
    <property type="entry name" value="Ribosomal_L25p"/>
    <property type="match status" value="1"/>
</dbReference>
<dbReference type="InterPro" id="IPR037121">
    <property type="entry name" value="Ribosomal_bL25_C"/>
</dbReference>
<dbReference type="Pfam" id="PF14693">
    <property type="entry name" value="Ribosomal_TL5_C"/>
    <property type="match status" value="1"/>
</dbReference>
<evidence type="ECO:0000256" key="2">
    <source>
        <dbReference type="ARBA" id="ARBA00022884"/>
    </source>
</evidence>
<evidence type="ECO:0000256" key="5">
    <source>
        <dbReference type="HAMAP-Rule" id="MF_01334"/>
    </source>
</evidence>
<proteinExistence type="inferred from homology"/>
<dbReference type="AlphaFoldDB" id="A0A1F5AYZ7"/>
<evidence type="ECO:0000256" key="4">
    <source>
        <dbReference type="ARBA" id="ARBA00023274"/>
    </source>
</evidence>
<dbReference type="NCBIfam" id="TIGR00731">
    <property type="entry name" value="bL25_bact_ctc"/>
    <property type="match status" value="1"/>
</dbReference>
<evidence type="ECO:0000313" key="10">
    <source>
        <dbReference type="Proteomes" id="UP000176639"/>
    </source>
</evidence>
<evidence type="ECO:0000256" key="6">
    <source>
        <dbReference type="SAM" id="MobiDB-lite"/>
    </source>
</evidence>
<keyword evidence="2 5" id="KW-0694">RNA-binding</keyword>
<evidence type="ECO:0000259" key="7">
    <source>
        <dbReference type="Pfam" id="PF01386"/>
    </source>
</evidence>
<keyword evidence="3 5" id="KW-0689">Ribosomal protein</keyword>
<dbReference type="GO" id="GO:0003735">
    <property type="term" value="F:structural constituent of ribosome"/>
    <property type="evidence" value="ECO:0007669"/>
    <property type="project" value="InterPro"/>
</dbReference>
<dbReference type="GO" id="GO:0008097">
    <property type="term" value="F:5S rRNA binding"/>
    <property type="evidence" value="ECO:0007669"/>
    <property type="project" value="InterPro"/>
</dbReference>
<dbReference type="HAMAP" id="MF_01334">
    <property type="entry name" value="Ribosomal_bL25_CTC"/>
    <property type="match status" value="1"/>
</dbReference>
<dbReference type="GO" id="GO:0022625">
    <property type="term" value="C:cytosolic large ribosomal subunit"/>
    <property type="evidence" value="ECO:0007669"/>
    <property type="project" value="TreeGrafter"/>
</dbReference>
<comment type="similarity">
    <text evidence="5">Belongs to the bacterial ribosomal protein bL25 family. CTC subfamily.</text>
</comment>
<protein>
    <recommendedName>
        <fullName evidence="5">Large ribosomal subunit protein bL25</fullName>
    </recommendedName>
    <alternativeName>
        <fullName evidence="5">General stress protein CTC</fullName>
    </alternativeName>
</protein>
<dbReference type="Gene3D" id="2.170.120.20">
    <property type="entry name" value="Ribosomal protein L25, beta domain"/>
    <property type="match status" value="1"/>
</dbReference>
<dbReference type="SUPFAM" id="SSF50715">
    <property type="entry name" value="Ribosomal protein L25-like"/>
    <property type="match status" value="1"/>
</dbReference>
<keyword evidence="1 5" id="KW-0699">rRNA-binding</keyword>
<dbReference type="GO" id="GO:0006412">
    <property type="term" value="P:translation"/>
    <property type="evidence" value="ECO:0007669"/>
    <property type="project" value="UniProtKB-UniRule"/>
</dbReference>
<dbReference type="EMBL" id="MEYI01000040">
    <property type="protein sequence ID" value="OGD23424.1"/>
    <property type="molecule type" value="Genomic_DNA"/>
</dbReference>
<dbReference type="PANTHER" id="PTHR33284">
    <property type="entry name" value="RIBOSOMAL PROTEIN L25/GLN-TRNA SYNTHETASE, ANTI-CODON-BINDING DOMAIN-CONTAINING PROTEIN"/>
    <property type="match status" value="1"/>
</dbReference>
<organism evidence="9 10">
    <name type="scientific">Candidatus Azambacteria bacterium RBG_16_47_10</name>
    <dbReference type="NCBI Taxonomy" id="1797292"/>
    <lineage>
        <taxon>Bacteria</taxon>
        <taxon>Candidatus Azamiibacteriota</taxon>
    </lineage>
</organism>
<dbReference type="PANTHER" id="PTHR33284:SF1">
    <property type="entry name" value="RIBOSOMAL PROTEIN L25_GLN-TRNA SYNTHETASE, ANTI-CODON-BINDING DOMAIN-CONTAINING PROTEIN"/>
    <property type="match status" value="1"/>
</dbReference>
<feature type="domain" description="Large ribosomal subunit protein bL25 beta" evidence="8">
    <location>
        <begin position="97"/>
        <end position="182"/>
    </location>
</feature>
<dbReference type="Gene3D" id="2.40.240.10">
    <property type="entry name" value="Ribosomal Protein L25, Chain P"/>
    <property type="match status" value="1"/>
</dbReference>
<evidence type="ECO:0000259" key="8">
    <source>
        <dbReference type="Pfam" id="PF14693"/>
    </source>
</evidence>
<comment type="caution">
    <text evidence="9">The sequence shown here is derived from an EMBL/GenBank/DDBJ whole genome shotgun (WGS) entry which is preliminary data.</text>
</comment>
<keyword evidence="4 5" id="KW-0687">Ribonucleoprotein</keyword>
<evidence type="ECO:0000256" key="1">
    <source>
        <dbReference type="ARBA" id="ARBA00022730"/>
    </source>
</evidence>
<dbReference type="InterPro" id="IPR001021">
    <property type="entry name" value="Ribosomal_bL25_long"/>
</dbReference>
<dbReference type="Proteomes" id="UP000176639">
    <property type="component" value="Unassembled WGS sequence"/>
</dbReference>
<gene>
    <name evidence="5" type="primary">rplY</name>
    <name evidence="5" type="synonym">ctc</name>
    <name evidence="9" type="ORF">A2Z10_00380</name>
</gene>
<dbReference type="InterPro" id="IPR020930">
    <property type="entry name" value="Ribosomal_uL5_bac-type"/>
</dbReference>
<dbReference type="InterPro" id="IPR020056">
    <property type="entry name" value="Rbsml_bL25/Gln-tRNA_synth_N"/>
</dbReference>
<dbReference type="CDD" id="cd00495">
    <property type="entry name" value="Ribosomal_L25_TL5_CTC"/>
    <property type="match status" value="1"/>
</dbReference>
<feature type="domain" description="Large ribosomal subunit protein bL25 L25" evidence="7">
    <location>
        <begin position="4"/>
        <end position="89"/>
    </location>
</feature>